<dbReference type="GO" id="GO:0008757">
    <property type="term" value="F:S-adenosylmethionine-dependent methyltransferase activity"/>
    <property type="evidence" value="ECO:0007669"/>
    <property type="project" value="InterPro"/>
</dbReference>
<evidence type="ECO:0000313" key="3">
    <source>
        <dbReference type="Proteomes" id="UP000034246"/>
    </source>
</evidence>
<feature type="domain" description="Methyltransferase type 11" evidence="1">
    <location>
        <begin position="47"/>
        <end position="131"/>
    </location>
</feature>
<keyword evidence="2" id="KW-0489">Methyltransferase</keyword>
<comment type="caution">
    <text evidence="2">The sequence shown here is derived from an EMBL/GenBank/DDBJ whole genome shotgun (WGS) entry which is preliminary data.</text>
</comment>
<dbReference type="PANTHER" id="PTHR43591">
    <property type="entry name" value="METHYLTRANSFERASE"/>
    <property type="match status" value="1"/>
</dbReference>
<accession>A0A0G0N8W0</accession>
<gene>
    <name evidence="2" type="ORF">UT39_C0002G0074</name>
</gene>
<dbReference type="EMBL" id="LBWP01000002">
    <property type="protein sequence ID" value="KKR11893.1"/>
    <property type="molecule type" value="Genomic_DNA"/>
</dbReference>
<protein>
    <submittedName>
        <fullName evidence="2">2 polyprenyl 3 methyl 5 hydroxy 6 metoxy 1 4 benzoquinol methylase</fullName>
    </submittedName>
</protein>
<dbReference type="InterPro" id="IPR013216">
    <property type="entry name" value="Methyltransf_11"/>
</dbReference>
<dbReference type="Proteomes" id="UP000034246">
    <property type="component" value="Unassembled WGS sequence"/>
</dbReference>
<dbReference type="Pfam" id="PF08241">
    <property type="entry name" value="Methyltransf_11"/>
    <property type="match status" value="1"/>
</dbReference>
<keyword evidence="2" id="KW-0808">Transferase</keyword>
<dbReference type="AlphaFoldDB" id="A0A0G0N8W0"/>
<reference evidence="2 3" key="1">
    <citation type="journal article" date="2015" name="Nature">
        <title>rRNA introns, odd ribosomes, and small enigmatic genomes across a large radiation of phyla.</title>
        <authorList>
            <person name="Brown C.T."/>
            <person name="Hug L.A."/>
            <person name="Thomas B.C."/>
            <person name="Sharon I."/>
            <person name="Castelle C.J."/>
            <person name="Singh A."/>
            <person name="Wilkins M.J."/>
            <person name="Williams K.H."/>
            <person name="Banfield J.F."/>
        </authorList>
    </citation>
    <scope>NUCLEOTIDE SEQUENCE [LARGE SCALE GENOMIC DNA]</scope>
</reference>
<dbReference type="InterPro" id="IPR029063">
    <property type="entry name" value="SAM-dependent_MTases_sf"/>
</dbReference>
<evidence type="ECO:0000313" key="2">
    <source>
        <dbReference type="EMBL" id="KKR11893.1"/>
    </source>
</evidence>
<organism evidence="2 3">
    <name type="scientific">Candidatus Woesebacteria bacterium GW2011_GWA1_39_21</name>
    <dbReference type="NCBI Taxonomy" id="1618550"/>
    <lineage>
        <taxon>Bacteria</taxon>
        <taxon>Candidatus Woeseibacteriota</taxon>
    </lineage>
</organism>
<dbReference type="GO" id="GO:0032259">
    <property type="term" value="P:methylation"/>
    <property type="evidence" value="ECO:0007669"/>
    <property type="project" value="UniProtKB-KW"/>
</dbReference>
<dbReference type="CDD" id="cd02440">
    <property type="entry name" value="AdoMet_MTases"/>
    <property type="match status" value="1"/>
</dbReference>
<evidence type="ECO:0000259" key="1">
    <source>
        <dbReference type="Pfam" id="PF08241"/>
    </source>
</evidence>
<dbReference type="PANTHER" id="PTHR43591:SF24">
    <property type="entry name" value="2-METHOXY-6-POLYPRENYL-1,4-BENZOQUINOL METHYLASE, MITOCHONDRIAL"/>
    <property type="match status" value="1"/>
</dbReference>
<name>A0A0G0N8W0_9BACT</name>
<dbReference type="SUPFAM" id="SSF53335">
    <property type="entry name" value="S-adenosyl-L-methionine-dependent methyltransferases"/>
    <property type="match status" value="1"/>
</dbReference>
<dbReference type="STRING" id="1618550.UT39_C0002G0074"/>
<dbReference type="Gene3D" id="3.40.50.150">
    <property type="entry name" value="Vaccinia Virus protein VP39"/>
    <property type="match status" value="1"/>
</dbReference>
<proteinExistence type="predicted"/>
<sequence length="207" mass="24702">MLRKDNKDYYFDYLLNTQKWPQSWYHQEKLQMTQKLVTELPIGSKILDAACGTGHITAKYSNDYQIYGTDVEPESINYCKTKYKGNFRLASLYDKLPYKDNFFDLILFHDSIEHFKKPKIALKNLSRVLKPYRKICVSTINYGNPMWTILENTWHRTVAGNCRTFSEDTHPSRYTIKLLRNHCNSYFQEIELSKRVFMMELFYIGKK</sequence>